<evidence type="ECO:0000313" key="2">
    <source>
        <dbReference type="EMBL" id="CAF3996310.1"/>
    </source>
</evidence>
<accession>A0A8S2NF74</accession>
<evidence type="ECO:0000313" key="1">
    <source>
        <dbReference type="EMBL" id="CAF1185186.1"/>
    </source>
</evidence>
<dbReference type="Gene3D" id="3.80.10.10">
    <property type="entry name" value="Ribonuclease Inhibitor"/>
    <property type="match status" value="1"/>
</dbReference>
<dbReference type="SUPFAM" id="SSF52047">
    <property type="entry name" value="RNI-like"/>
    <property type="match status" value="1"/>
</dbReference>
<evidence type="ECO:0000313" key="3">
    <source>
        <dbReference type="Proteomes" id="UP000682733"/>
    </source>
</evidence>
<feature type="non-terminal residue" evidence="2">
    <location>
        <position position="261"/>
    </location>
</feature>
<gene>
    <name evidence="1" type="ORF">OVA965_LOCUS23260</name>
    <name evidence="2" type="ORF">TMI583_LOCUS23976</name>
</gene>
<proteinExistence type="predicted"/>
<dbReference type="Proteomes" id="UP000677228">
    <property type="component" value="Unassembled WGS sequence"/>
</dbReference>
<name>A0A8S2NF74_9BILA</name>
<dbReference type="Proteomes" id="UP000682733">
    <property type="component" value="Unassembled WGS sequence"/>
</dbReference>
<protein>
    <submittedName>
        <fullName evidence="2">Uncharacterized protein</fullName>
    </submittedName>
</protein>
<dbReference type="EMBL" id="CAJOBA010035006">
    <property type="protein sequence ID" value="CAF3996310.1"/>
    <property type="molecule type" value="Genomic_DNA"/>
</dbReference>
<sequence length="261" mass="31025">MPGTVRLFNTKFSVTLFRNLKSLTLYATNPRELANILDKLQMLKHLRFLSIENRDVYFVIDFEVEICKIIFELKWLKYVKLPGYHIVSDQISYIEHLDTCVESFDDIQLTFHQFPRLRRLDLRVHNIFVSRLSEICFSHTVQNLTRFTLKVLDRQVEFFQVKNILKYLSNLRQFSFLFCSQFGRGVKGSVTSWLINGHEWKQLLSSCLPTLKMFTLFVQIQVPVATINVNTMDTVLAKFSIDYYIKHKWHFACDHHLEWDS</sequence>
<comment type="caution">
    <text evidence="2">The sequence shown here is derived from an EMBL/GenBank/DDBJ whole genome shotgun (WGS) entry which is preliminary data.</text>
</comment>
<dbReference type="InterPro" id="IPR032675">
    <property type="entry name" value="LRR_dom_sf"/>
</dbReference>
<dbReference type="AlphaFoldDB" id="A0A8S2NF74"/>
<organism evidence="2 3">
    <name type="scientific">Didymodactylos carnosus</name>
    <dbReference type="NCBI Taxonomy" id="1234261"/>
    <lineage>
        <taxon>Eukaryota</taxon>
        <taxon>Metazoa</taxon>
        <taxon>Spiralia</taxon>
        <taxon>Gnathifera</taxon>
        <taxon>Rotifera</taxon>
        <taxon>Eurotatoria</taxon>
        <taxon>Bdelloidea</taxon>
        <taxon>Philodinida</taxon>
        <taxon>Philodinidae</taxon>
        <taxon>Didymodactylos</taxon>
    </lineage>
</organism>
<dbReference type="EMBL" id="CAJNOK010013479">
    <property type="protein sequence ID" value="CAF1185186.1"/>
    <property type="molecule type" value="Genomic_DNA"/>
</dbReference>
<reference evidence="2" key="1">
    <citation type="submission" date="2021-02" db="EMBL/GenBank/DDBJ databases">
        <authorList>
            <person name="Nowell W R."/>
        </authorList>
    </citation>
    <scope>NUCLEOTIDE SEQUENCE</scope>
</reference>